<dbReference type="RefSeq" id="WP_133429760.1">
    <property type="nucleotide sequence ID" value="NZ_BMCC01000003.1"/>
</dbReference>
<feature type="domain" description="N-acetyltransferase" evidence="1">
    <location>
        <begin position="6"/>
        <end position="143"/>
    </location>
</feature>
<sequence length="143" mass="16880">MEFKVRELHDLTPEEVLDIMEERIKVFVIEQGGNYREIDDYDRTCKHVLIEDGDKIAAYARIIDTPDYVKFGRVLVPEAYRKQKLGRQIVQFTIDEIQRLYPGKLIKISAQAYLKDFYKSFGFEVTSDVYEIINIPHIDMELD</sequence>
<evidence type="ECO:0000313" key="3">
    <source>
        <dbReference type="Proteomes" id="UP000295328"/>
    </source>
</evidence>
<name>A0A4R6BJ68_9STAP</name>
<dbReference type="InterPro" id="IPR016181">
    <property type="entry name" value="Acyl_CoA_acyltransferase"/>
</dbReference>
<keyword evidence="2" id="KW-0808">Transferase</keyword>
<dbReference type="EMBL" id="SCWE01000002">
    <property type="protein sequence ID" value="TDM01742.1"/>
    <property type="molecule type" value="Genomic_DNA"/>
</dbReference>
<dbReference type="Pfam" id="PF13673">
    <property type="entry name" value="Acetyltransf_10"/>
    <property type="match status" value="1"/>
</dbReference>
<accession>A0A4R6BJ68</accession>
<reference evidence="2 3" key="1">
    <citation type="submission" date="2019-01" db="EMBL/GenBank/DDBJ databases">
        <title>Draft genome sequences of the type strains of six Macrococcus species.</title>
        <authorList>
            <person name="Mazhar S."/>
            <person name="Altermann E."/>
            <person name="Hill C."/>
            <person name="Mcauliffe O."/>
        </authorList>
    </citation>
    <scope>NUCLEOTIDE SEQUENCE [LARGE SCALE GENOMIC DNA]</scope>
    <source>
        <strain evidence="2 3">CCM4809</strain>
    </source>
</reference>
<dbReference type="AlphaFoldDB" id="A0A4R6BJ68"/>
<dbReference type="CDD" id="cd04301">
    <property type="entry name" value="NAT_SF"/>
    <property type="match status" value="1"/>
</dbReference>
<evidence type="ECO:0000313" key="2">
    <source>
        <dbReference type="EMBL" id="TDM01742.1"/>
    </source>
</evidence>
<proteinExistence type="predicted"/>
<organism evidence="2 3">
    <name type="scientific">Macrococcus hajekii</name>
    <dbReference type="NCBI Taxonomy" id="198482"/>
    <lineage>
        <taxon>Bacteria</taxon>
        <taxon>Bacillati</taxon>
        <taxon>Bacillota</taxon>
        <taxon>Bacilli</taxon>
        <taxon>Bacillales</taxon>
        <taxon>Staphylococcaceae</taxon>
        <taxon>Macrococcus</taxon>
    </lineage>
</organism>
<comment type="caution">
    <text evidence="2">The sequence shown here is derived from an EMBL/GenBank/DDBJ whole genome shotgun (WGS) entry which is preliminary data.</text>
</comment>
<keyword evidence="3" id="KW-1185">Reference proteome</keyword>
<dbReference type="PROSITE" id="PS51186">
    <property type="entry name" value="GNAT"/>
    <property type="match status" value="1"/>
</dbReference>
<dbReference type="Gene3D" id="3.40.630.30">
    <property type="match status" value="1"/>
</dbReference>
<dbReference type="Proteomes" id="UP000295328">
    <property type="component" value="Unassembled WGS sequence"/>
</dbReference>
<evidence type="ECO:0000259" key="1">
    <source>
        <dbReference type="PROSITE" id="PS51186"/>
    </source>
</evidence>
<gene>
    <name evidence="2" type="ORF">ERX37_05895</name>
</gene>
<protein>
    <submittedName>
        <fullName evidence="2">GNAT family N-acetyltransferase</fullName>
    </submittedName>
</protein>
<dbReference type="GO" id="GO:0016747">
    <property type="term" value="F:acyltransferase activity, transferring groups other than amino-acyl groups"/>
    <property type="evidence" value="ECO:0007669"/>
    <property type="project" value="InterPro"/>
</dbReference>
<dbReference type="SUPFAM" id="SSF55729">
    <property type="entry name" value="Acyl-CoA N-acyltransferases (Nat)"/>
    <property type="match status" value="1"/>
</dbReference>
<dbReference type="InterPro" id="IPR000182">
    <property type="entry name" value="GNAT_dom"/>
</dbReference>
<dbReference type="OrthoDB" id="9796171at2"/>